<comment type="similarity">
    <text evidence="1">Belongs to the 'phage' integrase family.</text>
</comment>
<reference evidence="5 6" key="1">
    <citation type="submission" date="2016-11" db="EMBL/GenBank/DDBJ databases">
        <title>Draft Genome Sequences of Nine Cyanobacterial Strains from Diverse Habitats.</title>
        <authorList>
            <person name="Zhu T."/>
            <person name="Hou S."/>
            <person name="Lu X."/>
            <person name="Hess W.R."/>
        </authorList>
    </citation>
    <scope>NUCLEOTIDE SEQUENCE [LARGE SCALE GENOMIC DNA]</scope>
    <source>
        <strain evidence="5 6">IAM M-71</strain>
    </source>
</reference>
<proteinExistence type="inferred from homology"/>
<dbReference type="PROSITE" id="PS51898">
    <property type="entry name" value="TYR_RECOMBINASE"/>
    <property type="match status" value="1"/>
</dbReference>
<dbReference type="Pfam" id="PF00589">
    <property type="entry name" value="Phage_integrase"/>
    <property type="match status" value="1"/>
</dbReference>
<accession>A0A1U7I7H1</accession>
<name>A0A1U7I7H1_9CYAN</name>
<evidence type="ECO:0000313" key="6">
    <source>
        <dbReference type="Proteomes" id="UP000185860"/>
    </source>
</evidence>
<dbReference type="GO" id="GO:0003677">
    <property type="term" value="F:DNA binding"/>
    <property type="evidence" value="ECO:0007669"/>
    <property type="project" value="UniProtKB-KW"/>
</dbReference>
<dbReference type="STRING" id="454136.NIES2119_26690"/>
<sequence length="363" mass="42109">MTTDKGRLRLQWKHEGKQYYLYLLLDDTKVNRVKAKDIQLLIEADIETGCLDTTLAKYRPHKATGKQLSDLTCSELFDDWLKYKSAYCDKRTIEYYKGVKRRLVQYFVNKRSRDITKKDTLGFFAWLKTKDICGETFQRRLESLTACWNWAIENGYLTDNPWIGLSKLVKVPSKPKPKPFTLDEINRIVDGFNNHPRYSQLTPFIKFLFGTGCRTGEAIGLRWKNLSDDCSICTISEQLTRGKRKSTKTGKVRSFTLSPSTQQMLLEHRPSTYKPDDLVFKWNGKPINDVNLVRRVWKPILEQQGIPYRYLYNTRHTFISHCLEKGMNPVVIAQITGHDVNVLFNHYAGSLHSQPSVPDIVIG</sequence>
<evidence type="ECO:0000256" key="3">
    <source>
        <dbReference type="ARBA" id="ARBA00023172"/>
    </source>
</evidence>
<dbReference type="AlphaFoldDB" id="A0A1U7I7H1"/>
<dbReference type="RefSeq" id="WP_073596528.1">
    <property type="nucleotide sequence ID" value="NZ_MRCE01000041.1"/>
</dbReference>
<dbReference type="InterPro" id="IPR013762">
    <property type="entry name" value="Integrase-like_cat_sf"/>
</dbReference>
<dbReference type="Pfam" id="PF12167">
    <property type="entry name" value="Arm-DNA-bind_2"/>
    <property type="match status" value="1"/>
</dbReference>
<dbReference type="InterPro" id="IPR025269">
    <property type="entry name" value="SAM-like_dom"/>
</dbReference>
<dbReference type="OrthoDB" id="530235at2"/>
<comment type="caution">
    <text evidence="5">The sequence shown here is derived from an EMBL/GenBank/DDBJ whole genome shotgun (WGS) entry which is preliminary data.</text>
</comment>
<dbReference type="Proteomes" id="UP000185860">
    <property type="component" value="Unassembled WGS sequence"/>
</dbReference>
<dbReference type="GO" id="GO:0015074">
    <property type="term" value="P:DNA integration"/>
    <property type="evidence" value="ECO:0007669"/>
    <property type="project" value="InterPro"/>
</dbReference>
<evidence type="ECO:0000259" key="4">
    <source>
        <dbReference type="PROSITE" id="PS51898"/>
    </source>
</evidence>
<dbReference type="Pfam" id="PF13102">
    <property type="entry name" value="Phage_int_SAM_5"/>
    <property type="match status" value="1"/>
</dbReference>
<dbReference type="EMBL" id="MRCE01000041">
    <property type="protein sequence ID" value="OKH32267.1"/>
    <property type="molecule type" value="Genomic_DNA"/>
</dbReference>
<keyword evidence="3" id="KW-0233">DNA recombination</keyword>
<dbReference type="InterPro" id="IPR050090">
    <property type="entry name" value="Tyrosine_recombinase_XerCD"/>
</dbReference>
<dbReference type="GO" id="GO:0006310">
    <property type="term" value="P:DNA recombination"/>
    <property type="evidence" value="ECO:0007669"/>
    <property type="project" value="UniProtKB-KW"/>
</dbReference>
<protein>
    <recommendedName>
        <fullName evidence="4">Tyr recombinase domain-containing protein</fullName>
    </recommendedName>
</protein>
<dbReference type="CDD" id="cd01189">
    <property type="entry name" value="INT_ICEBs1_C_like"/>
    <property type="match status" value="1"/>
</dbReference>
<gene>
    <name evidence="5" type="ORF">NIES2119_26690</name>
</gene>
<evidence type="ECO:0000313" key="5">
    <source>
        <dbReference type="EMBL" id="OKH32267.1"/>
    </source>
</evidence>
<feature type="domain" description="Tyr recombinase" evidence="4">
    <location>
        <begin position="175"/>
        <end position="363"/>
    </location>
</feature>
<dbReference type="InterPro" id="IPR011010">
    <property type="entry name" value="DNA_brk_join_enz"/>
</dbReference>
<evidence type="ECO:0000256" key="2">
    <source>
        <dbReference type="ARBA" id="ARBA00023125"/>
    </source>
</evidence>
<dbReference type="InterPro" id="IPR022000">
    <property type="entry name" value="Min27-like_integrase_DNA_bind"/>
</dbReference>
<keyword evidence="2" id="KW-0238">DNA-binding</keyword>
<dbReference type="Gene3D" id="1.10.443.10">
    <property type="entry name" value="Intergrase catalytic core"/>
    <property type="match status" value="1"/>
</dbReference>
<dbReference type="PANTHER" id="PTHR30349">
    <property type="entry name" value="PHAGE INTEGRASE-RELATED"/>
    <property type="match status" value="1"/>
</dbReference>
<dbReference type="PANTHER" id="PTHR30349:SF41">
    <property type="entry name" value="INTEGRASE_RECOMBINASE PROTEIN MJ0367-RELATED"/>
    <property type="match status" value="1"/>
</dbReference>
<dbReference type="Gene3D" id="1.10.150.130">
    <property type="match status" value="1"/>
</dbReference>
<dbReference type="SUPFAM" id="SSF56349">
    <property type="entry name" value="DNA breaking-rejoining enzymes"/>
    <property type="match status" value="1"/>
</dbReference>
<dbReference type="InterPro" id="IPR010998">
    <property type="entry name" value="Integrase_recombinase_N"/>
</dbReference>
<organism evidence="5 6">
    <name type="scientific">[Phormidium ambiguum] IAM M-71</name>
    <dbReference type="NCBI Taxonomy" id="454136"/>
    <lineage>
        <taxon>Bacteria</taxon>
        <taxon>Bacillati</taxon>
        <taxon>Cyanobacteriota</taxon>
        <taxon>Cyanophyceae</taxon>
        <taxon>Oscillatoriophycideae</taxon>
        <taxon>Aerosakkonematales</taxon>
        <taxon>Aerosakkonemataceae</taxon>
        <taxon>Floridanema</taxon>
    </lineage>
</organism>
<dbReference type="InterPro" id="IPR002104">
    <property type="entry name" value="Integrase_catalytic"/>
</dbReference>
<evidence type="ECO:0000256" key="1">
    <source>
        <dbReference type="ARBA" id="ARBA00008857"/>
    </source>
</evidence>